<comment type="caution">
    <text evidence="2">The sequence shown here is derived from an EMBL/GenBank/DDBJ whole genome shotgun (WGS) entry which is preliminary data.</text>
</comment>
<dbReference type="Pfam" id="PF03415">
    <property type="entry name" value="Peptidase_C11"/>
    <property type="match status" value="1"/>
</dbReference>
<dbReference type="PANTHER" id="PTHR37835:SF1">
    <property type="entry name" value="ALPHA-CLOSTRIPAIN"/>
    <property type="match status" value="1"/>
</dbReference>
<dbReference type="Proteomes" id="UP000218807">
    <property type="component" value="Unassembled WGS sequence"/>
</dbReference>
<accession>A0A2A5KN73</accession>
<dbReference type="AlphaFoldDB" id="A0A2A5KN73"/>
<name>A0A2A5KN73_9HYPH</name>
<gene>
    <name evidence="2" type="ORF">CPT34_24625</name>
</gene>
<evidence type="ECO:0000313" key="2">
    <source>
        <dbReference type="EMBL" id="PCK78462.1"/>
    </source>
</evidence>
<evidence type="ECO:0008006" key="4">
    <source>
        <dbReference type="Google" id="ProtNLM"/>
    </source>
</evidence>
<keyword evidence="3" id="KW-1185">Reference proteome</keyword>
<dbReference type="Gene3D" id="3.40.50.11970">
    <property type="match status" value="1"/>
</dbReference>
<reference evidence="2 3" key="1">
    <citation type="submission" date="2017-09" db="EMBL/GenBank/DDBJ databases">
        <title>Comparative genomics of rhizobia isolated from Phaseolus vulgaris in China.</title>
        <authorList>
            <person name="Tong W."/>
        </authorList>
    </citation>
    <scope>NUCLEOTIDE SEQUENCE [LARGE SCALE GENOMIC DNA]</scope>
    <source>
        <strain evidence="2 3">L101</strain>
    </source>
</reference>
<dbReference type="EMBL" id="NXDM01000027">
    <property type="protein sequence ID" value="PCK78462.1"/>
    <property type="molecule type" value="Genomic_DNA"/>
</dbReference>
<evidence type="ECO:0000256" key="1">
    <source>
        <dbReference type="SAM" id="SignalP"/>
    </source>
</evidence>
<keyword evidence="1" id="KW-0732">Signal</keyword>
<feature type="chain" id="PRO_5011997871" description="Clostripain" evidence="1">
    <location>
        <begin position="23"/>
        <end position="406"/>
    </location>
</feature>
<evidence type="ECO:0000313" key="3">
    <source>
        <dbReference type="Proteomes" id="UP000218807"/>
    </source>
</evidence>
<organism evidence="2 3">
    <name type="scientific">Rhizobium sophoriradicis</name>
    <dbReference type="NCBI Taxonomy" id="1535245"/>
    <lineage>
        <taxon>Bacteria</taxon>
        <taxon>Pseudomonadati</taxon>
        <taxon>Pseudomonadota</taxon>
        <taxon>Alphaproteobacteria</taxon>
        <taxon>Hyphomicrobiales</taxon>
        <taxon>Rhizobiaceae</taxon>
        <taxon>Rhizobium/Agrobacterium group</taxon>
        <taxon>Rhizobium</taxon>
    </lineage>
</organism>
<protein>
    <recommendedName>
        <fullName evidence="4">Clostripain</fullName>
    </recommendedName>
</protein>
<sequence>MRCTLRLLLVFFTALLSSTAVAKSKWTVLVYVVADNNLDGYAPLDFEEISRVGSDANINVVAQIDRAGDSEGWTNTRRFLIRPGDKIDASPLENLGEQNMGDPETLKDFVNWGAQNFPADRTALIIWNHGSGWRNAQVNNAPGGGHKYVASDDSDGDALYNSEVVDALRATGENIDLIGFDACLMSTIETWYGLANLAAVGVGSQDLEPGTGWFYDRFLSNLKKDPAASPEQLARWIVSSYKEGYEELGEITQVAESYTLAAIDLKEVKKLSTTLSEISPKLLADFNDVDAVRDGLTPFHIPDSDWPHLVDVKKLFDELHGMNPQREYKSISKALDNVVFASVRSEDRVDQGSAGISIYFPRTMEWYQADPFGDAYRKSNEAYPVAFVQDVSWADFLQEYLKKKPH</sequence>
<proteinExistence type="predicted"/>
<feature type="signal peptide" evidence="1">
    <location>
        <begin position="1"/>
        <end position="22"/>
    </location>
</feature>
<dbReference type="PANTHER" id="PTHR37835">
    <property type="entry name" value="ALPHA-CLOSTRIPAIN"/>
    <property type="match status" value="1"/>
</dbReference>
<dbReference type="InterPro" id="IPR005077">
    <property type="entry name" value="Peptidase_C11"/>
</dbReference>